<dbReference type="Gene3D" id="3.60.10.10">
    <property type="entry name" value="Endonuclease/exonuclease/phosphatase"/>
    <property type="match status" value="1"/>
</dbReference>
<dbReference type="Pfam" id="PF13966">
    <property type="entry name" value="zf-RVT"/>
    <property type="match status" value="1"/>
</dbReference>
<dbReference type="Pfam" id="PF00078">
    <property type="entry name" value="RVT_1"/>
    <property type="match status" value="1"/>
</dbReference>
<dbReference type="PANTHER" id="PTHR46890:SF50">
    <property type="entry name" value="RNA-DIRECTED DNA POLYMERASE, EUKARYOTA, REVERSE TRANSCRIPTASE ZINC-BINDING DOMAIN PROTEIN-RELATED"/>
    <property type="match status" value="1"/>
</dbReference>
<accession>A0A2Z6PEE7</accession>
<feature type="domain" description="Reverse transcriptase" evidence="1">
    <location>
        <begin position="328"/>
        <end position="461"/>
    </location>
</feature>
<evidence type="ECO:0000313" key="3">
    <source>
        <dbReference type="EMBL" id="GAU47952.1"/>
    </source>
</evidence>
<dbReference type="InterPro" id="IPR036691">
    <property type="entry name" value="Endo/exonu/phosph_ase_sf"/>
</dbReference>
<dbReference type="OrthoDB" id="10056483at2759"/>
<evidence type="ECO:0008006" key="5">
    <source>
        <dbReference type="Google" id="ProtNLM"/>
    </source>
</evidence>
<dbReference type="InterPro" id="IPR000477">
    <property type="entry name" value="RT_dom"/>
</dbReference>
<dbReference type="InterPro" id="IPR026960">
    <property type="entry name" value="RVT-Znf"/>
</dbReference>
<dbReference type="CDD" id="cd01650">
    <property type="entry name" value="RT_nLTR_like"/>
    <property type="match status" value="1"/>
</dbReference>
<protein>
    <recommendedName>
        <fullName evidence="5">Reverse transcriptase domain-containing protein</fullName>
    </recommendedName>
</protein>
<organism evidence="3 4">
    <name type="scientific">Trifolium subterraneum</name>
    <name type="common">Subterranean clover</name>
    <dbReference type="NCBI Taxonomy" id="3900"/>
    <lineage>
        <taxon>Eukaryota</taxon>
        <taxon>Viridiplantae</taxon>
        <taxon>Streptophyta</taxon>
        <taxon>Embryophyta</taxon>
        <taxon>Tracheophyta</taxon>
        <taxon>Spermatophyta</taxon>
        <taxon>Magnoliopsida</taxon>
        <taxon>eudicotyledons</taxon>
        <taxon>Gunneridae</taxon>
        <taxon>Pentapetalae</taxon>
        <taxon>rosids</taxon>
        <taxon>fabids</taxon>
        <taxon>Fabales</taxon>
        <taxon>Fabaceae</taxon>
        <taxon>Papilionoideae</taxon>
        <taxon>50 kb inversion clade</taxon>
        <taxon>NPAAA clade</taxon>
        <taxon>Hologalegina</taxon>
        <taxon>IRL clade</taxon>
        <taxon>Trifolieae</taxon>
        <taxon>Trifolium</taxon>
    </lineage>
</organism>
<dbReference type="Proteomes" id="UP000242715">
    <property type="component" value="Unassembled WGS sequence"/>
</dbReference>
<evidence type="ECO:0000259" key="2">
    <source>
        <dbReference type="Pfam" id="PF13966"/>
    </source>
</evidence>
<evidence type="ECO:0000259" key="1">
    <source>
        <dbReference type="Pfam" id="PF00078"/>
    </source>
</evidence>
<proteinExistence type="predicted"/>
<dbReference type="PANTHER" id="PTHR46890">
    <property type="entry name" value="NON-LTR RETROLELEMENT REVERSE TRANSCRIPTASE-LIKE PROTEIN-RELATED"/>
    <property type="match status" value="1"/>
</dbReference>
<keyword evidence="4" id="KW-1185">Reference proteome</keyword>
<dbReference type="AlphaFoldDB" id="A0A2Z6PEE7"/>
<name>A0A2Z6PEE7_TRISU</name>
<sequence>MTLLDVPVLGKKFSWFSANGKSMSRIDRFLLSDGFVSKYGITGQWIGDRDISDHCPIWLLVSSYKWGPKPFRVINGWLDHPDFLPFVESAWKSFVVHGKKAYVLKEKFRLLKERLRKWNKEVYGYLDLNIEKTVNEINDIENMLGDDDMEVELTRRQGLNKEFWSQLYHKESLLKQKSRTRWVKEGDSNSRYFHESIKSRRRRNQLVALKDGDRWVQGVDEVKRFVKNFFENNFKENWANRPNLNGITFQSLSEEDNVSLLPPFSIDEVREVVWNSDRNKCPSPDGLNFNFLKVCWNVLKGDIMEFLAEFHKNAVLPKAITASFLALIPKKDHPQALSDYRTICLVSSLYKILSKVLAVRLKKVMAKLISEVQSAFLPNRQILDGVLVVNELIDLAKRRKDKCLFFKIRACVFQSSMSVLVNGGTTEDFIVGKGLRQGDHLSPFLFLIVIEGLTGLMRSAVNSSLFHGYKAPKAPVSVIKDLGRKTLNMLQFGGVIFGGWVGWEKEIGLALMLVAYSATEKIFGFWKEKWMGMEPFCVLFPSLYANSTQQHAMISTMGAWVNNSWSWKLDWSVPLTETEAAAAAELQLLLEQVQPCRDSEDRRRWIPNMAGFFTIQSAYVAIQNKVILSDIEPNNLIALNRLWKNNVPTKVIIFGWRLLLLRLPTKEALFRRGIINNNVERCCIFCLSENEDIDHIFFHCHVIQQQPIPTSNLVGNDVEHMADA</sequence>
<evidence type="ECO:0000313" key="4">
    <source>
        <dbReference type="Proteomes" id="UP000242715"/>
    </source>
</evidence>
<dbReference type="SUPFAM" id="SSF56219">
    <property type="entry name" value="DNase I-like"/>
    <property type="match status" value="1"/>
</dbReference>
<dbReference type="EMBL" id="DF974366">
    <property type="protein sequence ID" value="GAU47952.1"/>
    <property type="molecule type" value="Genomic_DNA"/>
</dbReference>
<gene>
    <name evidence="3" type="ORF">TSUD_06860</name>
</gene>
<reference evidence="4" key="1">
    <citation type="journal article" date="2017" name="Front. Plant Sci.">
        <title>Climate Clever Clovers: New Paradigm to Reduce the Environmental Footprint of Ruminants by Breeding Low Methanogenic Forages Utilizing Haplotype Variation.</title>
        <authorList>
            <person name="Kaur P."/>
            <person name="Appels R."/>
            <person name="Bayer P.E."/>
            <person name="Keeble-Gagnere G."/>
            <person name="Wang J."/>
            <person name="Hirakawa H."/>
            <person name="Shirasawa K."/>
            <person name="Vercoe P."/>
            <person name="Stefanova K."/>
            <person name="Durmic Z."/>
            <person name="Nichols P."/>
            <person name="Revell C."/>
            <person name="Isobe S.N."/>
            <person name="Edwards D."/>
            <person name="Erskine W."/>
        </authorList>
    </citation>
    <scope>NUCLEOTIDE SEQUENCE [LARGE SCALE GENOMIC DNA]</scope>
    <source>
        <strain evidence="4">cv. Daliak</strain>
    </source>
</reference>
<dbReference type="InterPro" id="IPR052343">
    <property type="entry name" value="Retrotransposon-Effector_Assoc"/>
</dbReference>
<feature type="domain" description="Reverse transcriptase zinc-binding" evidence="2">
    <location>
        <begin position="613"/>
        <end position="704"/>
    </location>
</feature>